<name>A0AA35R641_GEOBA</name>
<feature type="compositionally biased region" description="Polar residues" evidence="1">
    <location>
        <begin position="99"/>
        <end position="116"/>
    </location>
</feature>
<sequence length="348" mass="38500">MTPLSRYPCMPYIDSYRDFVRPQITLQSTLPKTELKNGKIICDGPTQLPLSQQIKSGEENVNFLKTNQAATSARNGEDKFMVSDLDFIQPPPEEEDHSCSSGSSTVSEDMSFSDSGDSVEVPEFMDATEHKSEKLSAAMNEVVTGIQHTFYTPEKSCGENIAIHQACPEQQQQVPNSSAGCGPPLVTPNKWPLESSLPDQHNHHQLQKTPEEDDYATIFQTLSVDEGNPAKDIMRIDSLPVPQQGDSRQGNLVIGLSQLPTNLEPALISPDIILEPNHFLEKGVSIMGKSLNPIVTSLHNDPGSRVKLYVRTKTEKQKTQKGCHSVQNEGHSSFQSFKQPQVPGSFRW</sequence>
<keyword evidence="3" id="KW-1185">Reference proteome</keyword>
<comment type="caution">
    <text evidence="2">The sequence shown here is derived from an EMBL/GenBank/DDBJ whole genome shotgun (WGS) entry which is preliminary data.</text>
</comment>
<feature type="compositionally biased region" description="Polar residues" evidence="1">
    <location>
        <begin position="320"/>
        <end position="339"/>
    </location>
</feature>
<evidence type="ECO:0000313" key="2">
    <source>
        <dbReference type="EMBL" id="CAI8004382.1"/>
    </source>
</evidence>
<evidence type="ECO:0000256" key="1">
    <source>
        <dbReference type="SAM" id="MobiDB-lite"/>
    </source>
</evidence>
<dbReference type="EMBL" id="CASHTH010000558">
    <property type="protein sequence ID" value="CAI8004382.1"/>
    <property type="molecule type" value="Genomic_DNA"/>
</dbReference>
<organism evidence="2 3">
    <name type="scientific">Geodia barretti</name>
    <name type="common">Barrett's horny sponge</name>
    <dbReference type="NCBI Taxonomy" id="519541"/>
    <lineage>
        <taxon>Eukaryota</taxon>
        <taxon>Metazoa</taxon>
        <taxon>Porifera</taxon>
        <taxon>Demospongiae</taxon>
        <taxon>Heteroscleromorpha</taxon>
        <taxon>Tetractinellida</taxon>
        <taxon>Astrophorina</taxon>
        <taxon>Geodiidae</taxon>
        <taxon>Geodia</taxon>
    </lineage>
</organism>
<gene>
    <name evidence="2" type="ORF">GBAR_LOCUS3907</name>
</gene>
<proteinExistence type="predicted"/>
<reference evidence="2" key="1">
    <citation type="submission" date="2023-03" db="EMBL/GenBank/DDBJ databases">
        <authorList>
            <person name="Steffen K."/>
            <person name="Cardenas P."/>
        </authorList>
    </citation>
    <scope>NUCLEOTIDE SEQUENCE</scope>
</reference>
<feature type="region of interest" description="Disordered" evidence="1">
    <location>
        <begin position="87"/>
        <end position="119"/>
    </location>
</feature>
<evidence type="ECO:0000313" key="3">
    <source>
        <dbReference type="Proteomes" id="UP001174909"/>
    </source>
</evidence>
<dbReference type="Proteomes" id="UP001174909">
    <property type="component" value="Unassembled WGS sequence"/>
</dbReference>
<protein>
    <submittedName>
        <fullName evidence="2">Uncharacterized protein</fullName>
    </submittedName>
</protein>
<accession>A0AA35R641</accession>
<dbReference type="AlphaFoldDB" id="A0AA35R641"/>
<feature type="region of interest" description="Disordered" evidence="1">
    <location>
        <begin position="319"/>
        <end position="348"/>
    </location>
</feature>